<dbReference type="RefSeq" id="WP_099554584.1">
    <property type="nucleotide sequence ID" value="NZ_LT960614.1"/>
</dbReference>
<dbReference type="PANTHER" id="PTHR43428:SF1">
    <property type="entry name" value="ARSENATE REDUCTASE"/>
    <property type="match status" value="1"/>
</dbReference>
<dbReference type="Proteomes" id="UP000223606">
    <property type="component" value="Chromosome 1"/>
</dbReference>
<dbReference type="Pfam" id="PF01451">
    <property type="entry name" value="LMWPc"/>
    <property type="match status" value="1"/>
</dbReference>
<dbReference type="SUPFAM" id="SSF52788">
    <property type="entry name" value="Phosphotyrosine protein phosphatases I"/>
    <property type="match status" value="1"/>
</dbReference>
<dbReference type="SMART" id="SM00226">
    <property type="entry name" value="LMWPc"/>
    <property type="match status" value="1"/>
</dbReference>
<keyword evidence="4" id="KW-1185">Reference proteome</keyword>
<dbReference type="EC" id="1.20.4.-" evidence="3"/>
<dbReference type="InterPro" id="IPR036196">
    <property type="entry name" value="Ptyr_pPase_sf"/>
</dbReference>
<name>A0A2C9D262_9HYPH</name>
<evidence type="ECO:0000313" key="3">
    <source>
        <dbReference type="EMBL" id="SON54336.1"/>
    </source>
</evidence>
<dbReference type="GO" id="GO:0046685">
    <property type="term" value="P:response to arsenic-containing substance"/>
    <property type="evidence" value="ECO:0007669"/>
    <property type="project" value="UniProtKB-KW"/>
</dbReference>
<feature type="domain" description="Phosphotyrosine protein phosphatase I" evidence="2">
    <location>
        <begin position="8"/>
        <end position="143"/>
    </location>
</feature>
<keyword evidence="3" id="KW-0560">Oxidoreductase</keyword>
<protein>
    <submittedName>
        <fullName evidence="3">Arsenate reductase</fullName>
        <ecNumber evidence="3">1.20.4.-</ecNumber>
    </submittedName>
</protein>
<proteinExistence type="predicted"/>
<dbReference type="EMBL" id="LT960614">
    <property type="protein sequence ID" value="SON54336.1"/>
    <property type="molecule type" value="Genomic_DNA"/>
</dbReference>
<reference evidence="4" key="1">
    <citation type="submission" date="2017-09" db="EMBL/GenBank/DDBJ databases">
        <title>Genome sequence of Nannocystis excedens DSM 71.</title>
        <authorList>
            <person name="Blom J."/>
        </authorList>
    </citation>
    <scope>NUCLEOTIDE SEQUENCE [LARGE SCALE GENOMIC DNA]</scope>
    <source>
        <strain evidence="4">type strain: E19</strain>
    </source>
</reference>
<evidence type="ECO:0000256" key="1">
    <source>
        <dbReference type="ARBA" id="ARBA00022849"/>
    </source>
</evidence>
<accession>A0A2C9D262</accession>
<dbReference type="AlphaFoldDB" id="A0A2C9D262"/>
<dbReference type="KEGG" id="hdi:HDIA_0795"/>
<organism evidence="3 4">
    <name type="scientific">Hartmannibacter diazotrophicus</name>
    <dbReference type="NCBI Taxonomy" id="1482074"/>
    <lineage>
        <taxon>Bacteria</taxon>
        <taxon>Pseudomonadati</taxon>
        <taxon>Pseudomonadota</taxon>
        <taxon>Alphaproteobacteria</taxon>
        <taxon>Hyphomicrobiales</taxon>
        <taxon>Pleomorphomonadaceae</taxon>
        <taxon>Hartmannibacter</taxon>
    </lineage>
</organism>
<sequence length="149" mass="16557">MEAGARPGAVLFACSLNSVRSPMAAGIARSLFPGKIYVRSAGVRRGSVDPFAVKVMEEVGIDIRQHRPHTFEDLEDMNFDLVVTLAPEAHHRALELTRYYAVDVEYWPTADPSATAGSREQILAAYRGVRDNLTRRIKERLGWEAAQTT</sequence>
<dbReference type="OrthoDB" id="9799372at2"/>
<dbReference type="Gene3D" id="3.40.50.2300">
    <property type="match status" value="1"/>
</dbReference>
<dbReference type="PANTHER" id="PTHR43428">
    <property type="entry name" value="ARSENATE REDUCTASE"/>
    <property type="match status" value="1"/>
</dbReference>
<dbReference type="InterPro" id="IPR023485">
    <property type="entry name" value="Ptyr_pPase"/>
</dbReference>
<dbReference type="CDD" id="cd16345">
    <property type="entry name" value="LMWP_ArsC"/>
    <property type="match status" value="1"/>
</dbReference>
<evidence type="ECO:0000259" key="2">
    <source>
        <dbReference type="SMART" id="SM00226"/>
    </source>
</evidence>
<gene>
    <name evidence="3" type="primary">arsC_1</name>
    <name evidence="3" type="ORF">HDIA_0795</name>
</gene>
<evidence type="ECO:0000313" key="4">
    <source>
        <dbReference type="Proteomes" id="UP000223606"/>
    </source>
</evidence>
<dbReference type="GO" id="GO:0016491">
    <property type="term" value="F:oxidoreductase activity"/>
    <property type="evidence" value="ECO:0007669"/>
    <property type="project" value="UniProtKB-KW"/>
</dbReference>
<keyword evidence="1" id="KW-0059">Arsenical resistance</keyword>